<organism evidence="4 5">
    <name type="scientific">Desulfotomaculum copahuensis</name>
    <dbReference type="NCBI Taxonomy" id="1838280"/>
    <lineage>
        <taxon>Bacteria</taxon>
        <taxon>Bacillati</taxon>
        <taxon>Bacillota</taxon>
        <taxon>Clostridia</taxon>
        <taxon>Eubacteriales</taxon>
        <taxon>Desulfotomaculaceae</taxon>
        <taxon>Desulfotomaculum</taxon>
    </lineage>
</organism>
<dbReference type="GO" id="GO:0004113">
    <property type="term" value="F:2',3'-cyclic-nucleotide 3'-phosphodiesterase activity"/>
    <property type="evidence" value="ECO:0007669"/>
    <property type="project" value="InterPro"/>
</dbReference>
<feature type="domain" description="Phosphoesterase HXTX" evidence="3">
    <location>
        <begin position="99"/>
        <end position="178"/>
    </location>
</feature>
<dbReference type="EC" id="3.1.4.58" evidence="2"/>
<dbReference type="RefSeq" id="WP_066666547.1">
    <property type="nucleotide sequence ID" value="NZ_LYVF01000047.1"/>
</dbReference>
<dbReference type="GO" id="GO:0008664">
    <property type="term" value="F:RNA 2',3'-cyclic 3'-phosphodiesterase activity"/>
    <property type="evidence" value="ECO:0007669"/>
    <property type="project" value="UniProtKB-EC"/>
</dbReference>
<dbReference type="Pfam" id="PF02834">
    <property type="entry name" value="LigT_PEase"/>
    <property type="match status" value="2"/>
</dbReference>
<keyword evidence="4" id="KW-0436">Ligase</keyword>
<evidence type="ECO:0000313" key="4">
    <source>
        <dbReference type="EMBL" id="OAT85807.1"/>
    </source>
</evidence>
<evidence type="ECO:0000256" key="2">
    <source>
        <dbReference type="HAMAP-Rule" id="MF_01940"/>
    </source>
</evidence>
<keyword evidence="5" id="KW-1185">Reference proteome</keyword>
<reference evidence="4 5" key="1">
    <citation type="submission" date="2016-04" db="EMBL/GenBank/DDBJ databases">
        <authorList>
            <person name="Evans L.H."/>
            <person name="Alamgir A."/>
            <person name="Owens N."/>
            <person name="Weber N.D."/>
            <person name="Virtaneva K."/>
            <person name="Barbian K."/>
            <person name="Babar A."/>
            <person name="Rosenke K."/>
        </authorList>
    </citation>
    <scope>NUCLEOTIDE SEQUENCE [LARGE SCALE GENOMIC DNA]</scope>
    <source>
        <strain evidence="4 5">LMa1</strain>
    </source>
</reference>
<feature type="short sequence motif" description="HXTX 1" evidence="2">
    <location>
        <begin position="44"/>
        <end position="47"/>
    </location>
</feature>
<dbReference type="Gene3D" id="3.90.1140.10">
    <property type="entry name" value="Cyclic phosphodiesterase"/>
    <property type="match status" value="1"/>
</dbReference>
<dbReference type="InterPro" id="IPR009097">
    <property type="entry name" value="Cyclic_Pdiesterase"/>
</dbReference>
<gene>
    <name evidence="4" type="ORF">A6M21_04795</name>
</gene>
<dbReference type="NCBIfam" id="TIGR02258">
    <property type="entry name" value="2_5_ligase"/>
    <property type="match status" value="1"/>
</dbReference>
<sequence>MSPVWRLFWAVNLPPVARAALAQVQAALKEAGADVKWVEAENLHLTIQFLGETPAGRVQAIVRAVQDMVAVGPFGLHLSGLGVFSGRDGPRVVWAGVRQGGDSLASLHCQVGEAMRPLGYIPEKRFSPHLTLARIRSSRGVAELMQLIAALAATHLGDITVSSVDLMQSELSRRGPVYTLLSSVRLPGGV</sequence>
<evidence type="ECO:0000256" key="1">
    <source>
        <dbReference type="ARBA" id="ARBA00022801"/>
    </source>
</evidence>
<comment type="caution">
    <text evidence="4">The sequence shown here is derived from an EMBL/GenBank/DDBJ whole genome shotgun (WGS) entry which is preliminary data.</text>
</comment>
<feature type="domain" description="Phosphoesterase HXTX" evidence="3">
    <location>
        <begin position="13"/>
        <end position="94"/>
    </location>
</feature>
<comment type="catalytic activity">
    <reaction evidence="2">
        <text>a 3'-end 2',3'-cyclophospho-ribonucleotide-RNA + H2O = a 3'-end 2'-phospho-ribonucleotide-RNA + H(+)</text>
        <dbReference type="Rhea" id="RHEA:11828"/>
        <dbReference type="Rhea" id="RHEA-COMP:10464"/>
        <dbReference type="Rhea" id="RHEA-COMP:17353"/>
        <dbReference type="ChEBI" id="CHEBI:15377"/>
        <dbReference type="ChEBI" id="CHEBI:15378"/>
        <dbReference type="ChEBI" id="CHEBI:83064"/>
        <dbReference type="ChEBI" id="CHEBI:173113"/>
        <dbReference type="EC" id="3.1.4.58"/>
    </reaction>
</comment>
<evidence type="ECO:0000313" key="5">
    <source>
        <dbReference type="Proteomes" id="UP000078532"/>
    </source>
</evidence>
<dbReference type="PANTHER" id="PTHR35561:SF1">
    <property type="entry name" value="RNA 2',3'-CYCLIC PHOSPHODIESTERASE"/>
    <property type="match status" value="1"/>
</dbReference>
<dbReference type="InterPro" id="IPR004175">
    <property type="entry name" value="RNA_CPDase"/>
</dbReference>
<protein>
    <recommendedName>
        <fullName evidence="2">RNA 2',3'-cyclic phosphodiesterase</fullName>
        <shortName evidence="2">RNA 2',3'-CPDase</shortName>
        <ecNumber evidence="2">3.1.4.58</ecNumber>
    </recommendedName>
</protein>
<dbReference type="Proteomes" id="UP000078532">
    <property type="component" value="Unassembled WGS sequence"/>
</dbReference>
<dbReference type="PANTHER" id="PTHR35561">
    <property type="entry name" value="RNA 2',3'-CYCLIC PHOSPHODIESTERASE"/>
    <property type="match status" value="1"/>
</dbReference>
<name>A0A1B7LHP9_9FIRM</name>
<comment type="function">
    <text evidence="2">Hydrolyzes RNA 2',3'-cyclic phosphodiester to an RNA 2'-phosphomonoester.</text>
</comment>
<dbReference type="HAMAP" id="MF_01940">
    <property type="entry name" value="RNA_CPDase"/>
    <property type="match status" value="1"/>
</dbReference>
<comment type="similarity">
    <text evidence="2">Belongs to the 2H phosphoesterase superfamily. ThpR family.</text>
</comment>
<dbReference type="EMBL" id="LYVF01000047">
    <property type="protein sequence ID" value="OAT85807.1"/>
    <property type="molecule type" value="Genomic_DNA"/>
</dbReference>
<feature type="active site" description="Proton donor" evidence="2">
    <location>
        <position position="44"/>
    </location>
</feature>
<dbReference type="GO" id="GO:0016874">
    <property type="term" value="F:ligase activity"/>
    <property type="evidence" value="ECO:0007669"/>
    <property type="project" value="UniProtKB-KW"/>
</dbReference>
<evidence type="ECO:0000259" key="3">
    <source>
        <dbReference type="Pfam" id="PF02834"/>
    </source>
</evidence>
<dbReference type="InterPro" id="IPR014051">
    <property type="entry name" value="Phosphoesterase_HXTX"/>
</dbReference>
<dbReference type="SUPFAM" id="SSF55144">
    <property type="entry name" value="LigT-like"/>
    <property type="match status" value="1"/>
</dbReference>
<proteinExistence type="inferred from homology"/>
<dbReference type="OrthoDB" id="9789350at2"/>
<feature type="active site" description="Proton acceptor" evidence="2">
    <location>
        <position position="129"/>
    </location>
</feature>
<dbReference type="AlphaFoldDB" id="A0A1B7LHP9"/>
<dbReference type="STRING" id="1838280.A6M21_04795"/>
<keyword evidence="1 2" id="KW-0378">Hydrolase</keyword>
<accession>A0A1B7LHP9</accession>
<feature type="short sequence motif" description="HXTX 2" evidence="2">
    <location>
        <begin position="129"/>
        <end position="132"/>
    </location>
</feature>